<sequence length="108" mass="12620">MSLTSKLNAKNQKDKHFKNILLSVAPSKQDFFTQSGLEPFSRNYNYFVVNELNNTYDSGLVGTAFDYLARFRISKFINKNDAVYDLVALKGFDKLKRYRELDDDEYLK</sequence>
<organism evidence="1 2">
    <name type="scientific">Piscibacillus salipiscarius</name>
    <dbReference type="NCBI Taxonomy" id="299480"/>
    <lineage>
        <taxon>Bacteria</taxon>
        <taxon>Bacillati</taxon>
        <taxon>Bacillota</taxon>
        <taxon>Bacilli</taxon>
        <taxon>Bacillales</taxon>
        <taxon>Bacillaceae</taxon>
        <taxon>Piscibacillus</taxon>
    </lineage>
</organism>
<keyword evidence="2" id="KW-1185">Reference proteome</keyword>
<dbReference type="RefSeq" id="WP_054753989.1">
    <property type="nucleotide sequence ID" value="NZ_JBHUMZ010000050.1"/>
</dbReference>
<dbReference type="EMBL" id="JBHUMZ010000050">
    <property type="protein sequence ID" value="MFD2640026.1"/>
    <property type="molecule type" value="Genomic_DNA"/>
</dbReference>
<protein>
    <submittedName>
        <fullName evidence="1">Uncharacterized protein</fullName>
    </submittedName>
</protein>
<comment type="caution">
    <text evidence="1">The sequence shown here is derived from an EMBL/GenBank/DDBJ whole genome shotgun (WGS) entry which is preliminary data.</text>
</comment>
<proteinExistence type="predicted"/>
<evidence type="ECO:0000313" key="2">
    <source>
        <dbReference type="Proteomes" id="UP001597452"/>
    </source>
</evidence>
<reference evidence="2" key="1">
    <citation type="journal article" date="2019" name="Int. J. Syst. Evol. Microbiol.">
        <title>The Global Catalogue of Microorganisms (GCM) 10K type strain sequencing project: providing services to taxonomists for standard genome sequencing and annotation.</title>
        <authorList>
            <consortium name="The Broad Institute Genomics Platform"/>
            <consortium name="The Broad Institute Genome Sequencing Center for Infectious Disease"/>
            <person name="Wu L."/>
            <person name="Ma J."/>
        </authorList>
    </citation>
    <scope>NUCLEOTIDE SEQUENCE [LARGE SCALE GENOMIC DNA]</scope>
    <source>
        <strain evidence="2">TISTR 1571</strain>
    </source>
</reference>
<name>A0ABW5QDQ4_9BACI</name>
<evidence type="ECO:0000313" key="1">
    <source>
        <dbReference type="EMBL" id="MFD2640026.1"/>
    </source>
</evidence>
<accession>A0ABW5QDQ4</accession>
<gene>
    <name evidence="1" type="ORF">ACFSW4_14245</name>
</gene>
<dbReference type="Proteomes" id="UP001597452">
    <property type="component" value="Unassembled WGS sequence"/>
</dbReference>